<accession>A0A6A6VIU4</accession>
<dbReference type="EMBL" id="MU006565">
    <property type="protein sequence ID" value="KAF2749719.1"/>
    <property type="molecule type" value="Genomic_DNA"/>
</dbReference>
<feature type="transmembrane region" description="Helical" evidence="1">
    <location>
        <begin position="53"/>
        <end position="77"/>
    </location>
</feature>
<evidence type="ECO:0000313" key="2">
    <source>
        <dbReference type="EMBL" id="KAF2749719.1"/>
    </source>
</evidence>
<keyword evidence="3" id="KW-1185">Reference proteome</keyword>
<proteinExistence type="predicted"/>
<dbReference type="Proteomes" id="UP000799440">
    <property type="component" value="Unassembled WGS sequence"/>
</dbReference>
<protein>
    <submittedName>
        <fullName evidence="2">Uncharacterized protein</fullName>
    </submittedName>
</protein>
<keyword evidence="1" id="KW-0812">Transmembrane</keyword>
<evidence type="ECO:0000313" key="3">
    <source>
        <dbReference type="Proteomes" id="UP000799440"/>
    </source>
</evidence>
<keyword evidence="1" id="KW-0472">Membrane</keyword>
<name>A0A6A6VIU4_9PLEO</name>
<keyword evidence="1" id="KW-1133">Transmembrane helix</keyword>
<sequence>MSLYGLPDFERPFADPLILFAHDWFTCTGQYDTEEECIFRREPLSRRDWWSRVFVYAVLGFCGFGAFLVPSLFALFAQLFSS</sequence>
<organism evidence="2 3">
    <name type="scientific">Sporormia fimetaria CBS 119925</name>
    <dbReference type="NCBI Taxonomy" id="1340428"/>
    <lineage>
        <taxon>Eukaryota</taxon>
        <taxon>Fungi</taxon>
        <taxon>Dikarya</taxon>
        <taxon>Ascomycota</taxon>
        <taxon>Pezizomycotina</taxon>
        <taxon>Dothideomycetes</taxon>
        <taxon>Pleosporomycetidae</taxon>
        <taxon>Pleosporales</taxon>
        <taxon>Sporormiaceae</taxon>
        <taxon>Sporormia</taxon>
    </lineage>
</organism>
<evidence type="ECO:0000256" key="1">
    <source>
        <dbReference type="SAM" id="Phobius"/>
    </source>
</evidence>
<gene>
    <name evidence="2" type="ORF">M011DRAFT_465392</name>
</gene>
<reference evidence="2" key="1">
    <citation type="journal article" date="2020" name="Stud. Mycol.">
        <title>101 Dothideomycetes genomes: a test case for predicting lifestyles and emergence of pathogens.</title>
        <authorList>
            <person name="Haridas S."/>
            <person name="Albert R."/>
            <person name="Binder M."/>
            <person name="Bloem J."/>
            <person name="Labutti K."/>
            <person name="Salamov A."/>
            <person name="Andreopoulos B."/>
            <person name="Baker S."/>
            <person name="Barry K."/>
            <person name="Bills G."/>
            <person name="Bluhm B."/>
            <person name="Cannon C."/>
            <person name="Castanera R."/>
            <person name="Culley D."/>
            <person name="Daum C."/>
            <person name="Ezra D."/>
            <person name="Gonzalez J."/>
            <person name="Henrissat B."/>
            <person name="Kuo A."/>
            <person name="Liang C."/>
            <person name="Lipzen A."/>
            <person name="Lutzoni F."/>
            <person name="Magnuson J."/>
            <person name="Mondo S."/>
            <person name="Nolan M."/>
            <person name="Ohm R."/>
            <person name="Pangilinan J."/>
            <person name="Park H.-J."/>
            <person name="Ramirez L."/>
            <person name="Alfaro M."/>
            <person name="Sun H."/>
            <person name="Tritt A."/>
            <person name="Yoshinaga Y."/>
            <person name="Zwiers L.-H."/>
            <person name="Turgeon B."/>
            <person name="Goodwin S."/>
            <person name="Spatafora J."/>
            <person name="Crous P."/>
            <person name="Grigoriev I."/>
        </authorList>
    </citation>
    <scope>NUCLEOTIDE SEQUENCE</scope>
    <source>
        <strain evidence="2">CBS 119925</strain>
    </source>
</reference>
<dbReference type="AlphaFoldDB" id="A0A6A6VIU4"/>